<dbReference type="AlphaFoldDB" id="A0A1Q9E160"/>
<keyword evidence="2" id="KW-0732">Signal</keyword>
<feature type="transmembrane region" description="Helical" evidence="1">
    <location>
        <begin position="126"/>
        <end position="147"/>
    </location>
</feature>
<evidence type="ECO:0000313" key="4">
    <source>
        <dbReference type="Proteomes" id="UP000186817"/>
    </source>
</evidence>
<dbReference type="Proteomes" id="UP000186817">
    <property type="component" value="Unassembled WGS sequence"/>
</dbReference>
<evidence type="ECO:0000313" key="3">
    <source>
        <dbReference type="EMBL" id="OLQ01158.1"/>
    </source>
</evidence>
<feature type="transmembrane region" description="Helical" evidence="1">
    <location>
        <begin position="39"/>
        <end position="65"/>
    </location>
</feature>
<accession>A0A1Q9E160</accession>
<sequence>MMLPVVCFASVPAAMMKMMLLVVCSYAAAHDNDVHDVMMLPIVCLASVPPAAMKLMMLPILWAALLPRVAMVPHDASDFVLSLRFCAFFGAAHGKWCLRLFVFFGAASNDAHDASDCLLSLVPHSAMMLTLLTMMLMMLPIMAFCGAARSNDARDASDALL</sequence>
<keyword evidence="1" id="KW-1133">Transmembrane helix</keyword>
<organism evidence="3 4">
    <name type="scientific">Symbiodinium microadriaticum</name>
    <name type="common">Dinoflagellate</name>
    <name type="synonym">Zooxanthella microadriatica</name>
    <dbReference type="NCBI Taxonomy" id="2951"/>
    <lineage>
        <taxon>Eukaryota</taxon>
        <taxon>Sar</taxon>
        <taxon>Alveolata</taxon>
        <taxon>Dinophyceae</taxon>
        <taxon>Suessiales</taxon>
        <taxon>Symbiodiniaceae</taxon>
        <taxon>Symbiodinium</taxon>
    </lineage>
</organism>
<feature type="chain" id="PRO_5013385365" evidence="2">
    <location>
        <begin position="30"/>
        <end position="161"/>
    </location>
</feature>
<feature type="signal peptide" evidence="2">
    <location>
        <begin position="1"/>
        <end position="29"/>
    </location>
</feature>
<evidence type="ECO:0000256" key="2">
    <source>
        <dbReference type="SAM" id="SignalP"/>
    </source>
</evidence>
<gene>
    <name evidence="3" type="ORF">AK812_SmicGene16111</name>
</gene>
<evidence type="ECO:0000256" key="1">
    <source>
        <dbReference type="SAM" id="Phobius"/>
    </source>
</evidence>
<feature type="transmembrane region" description="Helical" evidence="1">
    <location>
        <begin position="85"/>
        <end position="106"/>
    </location>
</feature>
<keyword evidence="1" id="KW-0812">Transmembrane</keyword>
<protein>
    <submittedName>
        <fullName evidence="3">Uncharacterized protein</fullName>
    </submittedName>
</protein>
<reference evidence="3 4" key="1">
    <citation type="submission" date="2016-02" db="EMBL/GenBank/DDBJ databases">
        <title>Genome analysis of coral dinoflagellate symbionts highlights evolutionary adaptations to a symbiotic lifestyle.</title>
        <authorList>
            <person name="Aranda M."/>
            <person name="Li Y."/>
            <person name="Liew Y.J."/>
            <person name="Baumgarten S."/>
            <person name="Simakov O."/>
            <person name="Wilson M."/>
            <person name="Piel J."/>
            <person name="Ashoor H."/>
            <person name="Bougouffa S."/>
            <person name="Bajic V.B."/>
            <person name="Ryu T."/>
            <person name="Ravasi T."/>
            <person name="Bayer T."/>
            <person name="Micklem G."/>
            <person name="Kim H."/>
            <person name="Bhak J."/>
            <person name="Lajeunesse T.C."/>
            <person name="Voolstra C.R."/>
        </authorList>
    </citation>
    <scope>NUCLEOTIDE SEQUENCE [LARGE SCALE GENOMIC DNA]</scope>
    <source>
        <strain evidence="3 4">CCMP2467</strain>
    </source>
</reference>
<comment type="caution">
    <text evidence="3">The sequence shown here is derived from an EMBL/GenBank/DDBJ whole genome shotgun (WGS) entry which is preliminary data.</text>
</comment>
<keyword evidence="1" id="KW-0472">Membrane</keyword>
<name>A0A1Q9E160_SYMMI</name>
<dbReference type="EMBL" id="LSRX01000303">
    <property type="protein sequence ID" value="OLQ01158.1"/>
    <property type="molecule type" value="Genomic_DNA"/>
</dbReference>
<keyword evidence="4" id="KW-1185">Reference proteome</keyword>
<proteinExistence type="predicted"/>